<organism evidence="2 3">
    <name type="scientific">Symbiodinium microadriaticum</name>
    <name type="common">Dinoflagellate</name>
    <name type="synonym">Zooxanthella microadriatica</name>
    <dbReference type="NCBI Taxonomy" id="2951"/>
    <lineage>
        <taxon>Eukaryota</taxon>
        <taxon>Sar</taxon>
        <taxon>Alveolata</taxon>
        <taxon>Dinophyceae</taxon>
        <taxon>Suessiales</taxon>
        <taxon>Symbiodiniaceae</taxon>
        <taxon>Symbiodinium</taxon>
    </lineage>
</organism>
<proteinExistence type="predicted"/>
<dbReference type="Proteomes" id="UP000186817">
    <property type="component" value="Unassembled WGS sequence"/>
</dbReference>
<dbReference type="AlphaFoldDB" id="A0A1Q9DAU3"/>
<keyword evidence="3" id="KW-1185">Reference proteome</keyword>
<gene>
    <name evidence="2" type="ORF">AK812_SmicGene25916</name>
</gene>
<evidence type="ECO:0000313" key="2">
    <source>
        <dbReference type="EMBL" id="OLP92281.1"/>
    </source>
</evidence>
<sequence>MQLAHSLRTLYASSRCAPRLADRHTAGLQAAPRTAPAAYWATWADALPVRRCQEALENGTSRDAPCLHEAVGARELAATGGLASLPHMDGKCERRESSTHTPPRAHAAARPAMPPSSQSSQAGPHAGAWLAAIPTEPATTLPPPAMQIALRRRLHSPATTSAFAQQHALADRPMAAEGQVTASATTHSRARAQDSSPGAKIVERAWVRVVREAVGSEGQVVPQQWLAHSTAPHVGTQGPRRVRGTIP</sequence>
<evidence type="ECO:0000256" key="1">
    <source>
        <dbReference type="SAM" id="MobiDB-lite"/>
    </source>
</evidence>
<evidence type="ECO:0000313" key="3">
    <source>
        <dbReference type="Proteomes" id="UP000186817"/>
    </source>
</evidence>
<feature type="compositionally biased region" description="Low complexity" evidence="1">
    <location>
        <begin position="102"/>
        <end position="125"/>
    </location>
</feature>
<feature type="region of interest" description="Disordered" evidence="1">
    <location>
        <begin position="92"/>
        <end position="125"/>
    </location>
</feature>
<comment type="caution">
    <text evidence="2">The sequence shown here is derived from an EMBL/GenBank/DDBJ whole genome shotgun (WGS) entry which is preliminary data.</text>
</comment>
<protein>
    <submittedName>
        <fullName evidence="2">Uncharacterized protein</fullName>
    </submittedName>
</protein>
<reference evidence="2 3" key="1">
    <citation type="submission" date="2016-02" db="EMBL/GenBank/DDBJ databases">
        <title>Genome analysis of coral dinoflagellate symbionts highlights evolutionary adaptations to a symbiotic lifestyle.</title>
        <authorList>
            <person name="Aranda M."/>
            <person name="Li Y."/>
            <person name="Liew Y.J."/>
            <person name="Baumgarten S."/>
            <person name="Simakov O."/>
            <person name="Wilson M."/>
            <person name="Piel J."/>
            <person name="Ashoor H."/>
            <person name="Bougouffa S."/>
            <person name="Bajic V.B."/>
            <person name="Ryu T."/>
            <person name="Ravasi T."/>
            <person name="Bayer T."/>
            <person name="Micklem G."/>
            <person name="Kim H."/>
            <person name="Bhak J."/>
            <person name="Lajeunesse T.C."/>
            <person name="Voolstra C.R."/>
        </authorList>
    </citation>
    <scope>NUCLEOTIDE SEQUENCE [LARGE SCALE GENOMIC DNA]</scope>
    <source>
        <strain evidence="2 3">CCMP2467</strain>
    </source>
</reference>
<dbReference type="EMBL" id="LSRX01000628">
    <property type="protein sequence ID" value="OLP92281.1"/>
    <property type="molecule type" value="Genomic_DNA"/>
</dbReference>
<accession>A0A1Q9DAU3</accession>
<name>A0A1Q9DAU3_SYMMI</name>